<comment type="caution">
    <text evidence="10">The sequence shown here is derived from an EMBL/GenBank/DDBJ whole genome shotgun (WGS) entry which is preliminary data.</text>
</comment>
<name>A0A918QYM2_9ACTN</name>
<reference evidence="10" key="2">
    <citation type="submission" date="2020-09" db="EMBL/GenBank/DDBJ databases">
        <authorList>
            <person name="Sun Q."/>
            <person name="Ohkuma M."/>
        </authorList>
    </citation>
    <scope>NUCLEOTIDE SEQUENCE</scope>
    <source>
        <strain evidence="10">JCM 5016</strain>
    </source>
</reference>
<dbReference type="Proteomes" id="UP000623010">
    <property type="component" value="Unassembled WGS sequence"/>
</dbReference>
<keyword evidence="4 8" id="KW-0732">Signal</keyword>
<protein>
    <submittedName>
        <fullName evidence="10">Small membrane protein</fullName>
    </submittedName>
</protein>
<dbReference type="AlphaFoldDB" id="A0A918QYM2"/>
<sequence length="75" mass="7219">MKKSAAVVAGAILVLGGAAPAFADADADAVAAHSPGVLSGNVVQVPVNLQVNACGNTVDIVGLLNPAAGNVCINR</sequence>
<keyword evidence="5" id="KW-0130">Cell adhesion</keyword>
<keyword evidence="3" id="KW-0964">Secreted</keyword>
<feature type="chain" id="PRO_5037655515" evidence="8">
    <location>
        <begin position="24"/>
        <end position="75"/>
    </location>
</feature>
<evidence type="ECO:0000313" key="11">
    <source>
        <dbReference type="Proteomes" id="UP000623010"/>
    </source>
</evidence>
<evidence type="ECO:0000256" key="3">
    <source>
        <dbReference type="ARBA" id="ARBA00022525"/>
    </source>
</evidence>
<evidence type="ECO:0000259" key="9">
    <source>
        <dbReference type="PROSITE" id="PS51884"/>
    </source>
</evidence>
<dbReference type="InterPro" id="IPR005528">
    <property type="entry name" value="ChpA-H"/>
</dbReference>
<keyword evidence="2" id="KW-0134">Cell wall</keyword>
<reference evidence="10" key="1">
    <citation type="journal article" date="2014" name="Int. J. Syst. Evol. Microbiol.">
        <title>Complete genome sequence of Corynebacterium casei LMG S-19264T (=DSM 44701T), isolated from a smear-ripened cheese.</title>
        <authorList>
            <consortium name="US DOE Joint Genome Institute (JGI-PGF)"/>
            <person name="Walter F."/>
            <person name="Albersmeier A."/>
            <person name="Kalinowski J."/>
            <person name="Ruckert C."/>
        </authorList>
    </citation>
    <scope>NUCLEOTIDE SEQUENCE</scope>
    <source>
        <strain evidence="10">JCM 5016</strain>
    </source>
</reference>
<evidence type="ECO:0000256" key="6">
    <source>
        <dbReference type="ARBA" id="ARBA00023087"/>
    </source>
</evidence>
<evidence type="ECO:0000256" key="4">
    <source>
        <dbReference type="ARBA" id="ARBA00022729"/>
    </source>
</evidence>
<evidence type="ECO:0000256" key="5">
    <source>
        <dbReference type="ARBA" id="ARBA00022889"/>
    </source>
</evidence>
<dbReference type="PROSITE" id="PS51884">
    <property type="entry name" value="CHAPLIN"/>
    <property type="match status" value="1"/>
</dbReference>
<dbReference type="Pfam" id="PF03777">
    <property type="entry name" value="ChpA-C"/>
    <property type="match status" value="1"/>
</dbReference>
<keyword evidence="6 7" id="KW-0034">Amyloid</keyword>
<evidence type="ECO:0000256" key="2">
    <source>
        <dbReference type="ARBA" id="ARBA00022512"/>
    </source>
</evidence>
<organism evidence="10 11">
    <name type="scientific">Streptomyces echinoruber</name>
    <dbReference type="NCBI Taxonomy" id="68898"/>
    <lineage>
        <taxon>Bacteria</taxon>
        <taxon>Bacillati</taxon>
        <taxon>Actinomycetota</taxon>
        <taxon>Actinomycetes</taxon>
        <taxon>Kitasatosporales</taxon>
        <taxon>Streptomycetaceae</taxon>
        <taxon>Streptomyces</taxon>
    </lineage>
</organism>
<comment type="subcellular location">
    <subcellularLocation>
        <location evidence="1">Secreted</location>
        <location evidence="1">Cell wall</location>
    </subcellularLocation>
</comment>
<dbReference type="GO" id="GO:0007155">
    <property type="term" value="P:cell adhesion"/>
    <property type="evidence" value="ECO:0007669"/>
    <property type="project" value="UniProtKB-KW"/>
</dbReference>
<evidence type="ECO:0000256" key="7">
    <source>
        <dbReference type="PROSITE-ProRule" id="PRU01232"/>
    </source>
</evidence>
<evidence type="ECO:0000256" key="8">
    <source>
        <dbReference type="SAM" id="SignalP"/>
    </source>
</evidence>
<dbReference type="EMBL" id="BMWH01000004">
    <property type="protein sequence ID" value="GGZ78631.1"/>
    <property type="molecule type" value="Genomic_DNA"/>
</dbReference>
<proteinExistence type="predicted"/>
<evidence type="ECO:0000313" key="10">
    <source>
        <dbReference type="EMBL" id="GGZ78631.1"/>
    </source>
</evidence>
<gene>
    <name evidence="10" type="ORF">GCM10010389_15210</name>
</gene>
<evidence type="ECO:0000256" key="1">
    <source>
        <dbReference type="ARBA" id="ARBA00004191"/>
    </source>
</evidence>
<feature type="signal peptide" evidence="8">
    <location>
        <begin position="1"/>
        <end position="23"/>
    </location>
</feature>
<keyword evidence="11" id="KW-1185">Reference proteome</keyword>
<feature type="domain" description="Chaplin" evidence="9">
    <location>
        <begin position="34"/>
        <end position="74"/>
    </location>
</feature>
<accession>A0A918QYM2</accession>
<dbReference type="RefSeq" id="WP_190056552.1">
    <property type="nucleotide sequence ID" value="NZ_BMWH01000004.1"/>
</dbReference>